<feature type="transmembrane region" description="Helical" evidence="1">
    <location>
        <begin position="44"/>
        <end position="67"/>
    </location>
</feature>
<dbReference type="EMBL" id="JAHRIO010051847">
    <property type="protein sequence ID" value="MEQ2175674.1"/>
    <property type="molecule type" value="Genomic_DNA"/>
</dbReference>
<accession>A0ABV0NW64</accession>
<organism evidence="2 3">
    <name type="scientific">Goodea atripinnis</name>
    <dbReference type="NCBI Taxonomy" id="208336"/>
    <lineage>
        <taxon>Eukaryota</taxon>
        <taxon>Metazoa</taxon>
        <taxon>Chordata</taxon>
        <taxon>Craniata</taxon>
        <taxon>Vertebrata</taxon>
        <taxon>Euteleostomi</taxon>
        <taxon>Actinopterygii</taxon>
        <taxon>Neopterygii</taxon>
        <taxon>Teleostei</taxon>
        <taxon>Neoteleostei</taxon>
        <taxon>Acanthomorphata</taxon>
        <taxon>Ovalentaria</taxon>
        <taxon>Atherinomorphae</taxon>
        <taxon>Cyprinodontiformes</taxon>
        <taxon>Goodeidae</taxon>
        <taxon>Goodea</taxon>
    </lineage>
</organism>
<evidence type="ECO:0000313" key="3">
    <source>
        <dbReference type="Proteomes" id="UP001476798"/>
    </source>
</evidence>
<evidence type="ECO:0000256" key="1">
    <source>
        <dbReference type="SAM" id="Phobius"/>
    </source>
</evidence>
<name>A0ABV0NW64_9TELE</name>
<keyword evidence="3" id="KW-1185">Reference proteome</keyword>
<proteinExistence type="predicted"/>
<keyword evidence="1" id="KW-1133">Transmembrane helix</keyword>
<keyword evidence="1" id="KW-0812">Transmembrane</keyword>
<gene>
    <name evidence="2" type="ORF">GOODEAATRI_020255</name>
</gene>
<dbReference type="Proteomes" id="UP001476798">
    <property type="component" value="Unassembled WGS sequence"/>
</dbReference>
<keyword evidence="1" id="KW-0472">Membrane</keyword>
<evidence type="ECO:0000313" key="2">
    <source>
        <dbReference type="EMBL" id="MEQ2175674.1"/>
    </source>
</evidence>
<sequence length="153" mass="17007">MNQSMRHYISFCSIDWLSLIVDSWISHAAIATESLPPAPRILHLVNIATVMPNLLLTCLFTLCTLAVSSLTPFSKRKNGDVALPSYQTQPPVNLRLCDVITSPGLPNTPKTASVLHLSENLQTIIIIIFIYDHHLTTYLLSVRILLGTTKPHH</sequence>
<protein>
    <submittedName>
        <fullName evidence="2">Uncharacterized protein</fullName>
    </submittedName>
</protein>
<reference evidence="2 3" key="1">
    <citation type="submission" date="2021-06" db="EMBL/GenBank/DDBJ databases">
        <authorList>
            <person name="Palmer J.M."/>
        </authorList>
    </citation>
    <scope>NUCLEOTIDE SEQUENCE [LARGE SCALE GENOMIC DNA]</scope>
    <source>
        <strain evidence="2 3">GA_2019</strain>
        <tissue evidence="2">Muscle</tissue>
    </source>
</reference>
<comment type="caution">
    <text evidence="2">The sequence shown here is derived from an EMBL/GenBank/DDBJ whole genome shotgun (WGS) entry which is preliminary data.</text>
</comment>